<dbReference type="RefSeq" id="WP_272778983.1">
    <property type="nucleotide sequence ID" value="NZ_JAQQLI010000038.1"/>
</dbReference>
<sequence>MTASRLAFLVHSWLGLKLFLVLTLVMLTGTLAVLRDEIDWLVYPQLRVVPGAERAGIDAIVAAAQAHDPAAGLLGEVPVVGAGPRTALGIVTVSPDSGVRRVWVDPYRGVVTGTTPLLTPGYFLAQLHAYLLIPVWGYAVVCSFAVVLLIALVTGLVTYKRFWRGFFRVPRARSRRTLTGDLHRLGGVWSLWFLAIMVLTGLWYFWTFVGEPFLGFPHATPHHDPPRLSEADLDRLGPAPPARHSLDAMAATVRREIPGFAIRHVTLPGAAEAPVTFLGNRGELFADLLSKVHVDPYSGAIVGRELAPQAPLLSWLDVLADRFHYGDFGGLVTKLVWVLFGLITTAMAVTGLIVHADRTRRATAAHRPAMLRRLRWLRPWGGGMGLFKPVNLAVLGLSAWGASVAIGYYGGGAGLATTRFAPQAVGPWRLGATAVASIGDTAPPVRPGGRAILFVDVCPGCWPAIRRLWASVGDAPTEAERTRVGGRPGYATTFLRLPARLDPGTRLWIVAEGWDGARHAASWPLAADGPAGAP</sequence>
<reference evidence="2" key="1">
    <citation type="journal article" date="2023" name="Microbiol Resour">
        <title>Genome Sequences of Rhodoplanes serenus and Two Thermotolerant Strains, Rhodoplanes tepidamans and 'Rhodoplanes cryptolactis,' Further Refine the Genus.</title>
        <authorList>
            <person name="Rayyan A.A."/>
            <person name="Kyndt J.A."/>
        </authorList>
    </citation>
    <scope>NUCLEOTIDE SEQUENCE</scope>
    <source>
        <strain evidence="2">DSM 9987</strain>
    </source>
</reference>
<feature type="transmembrane region" description="Helical" evidence="1">
    <location>
        <begin position="12"/>
        <end position="34"/>
    </location>
</feature>
<keyword evidence="1" id="KW-0472">Membrane</keyword>
<organism evidence="2 3">
    <name type="scientific">Rhodoplanes tepidamans</name>
    <name type="common">Rhodoplanes cryptolactis</name>
    <dbReference type="NCBI Taxonomy" id="200616"/>
    <lineage>
        <taxon>Bacteria</taxon>
        <taxon>Pseudomonadati</taxon>
        <taxon>Pseudomonadota</taxon>
        <taxon>Alphaproteobacteria</taxon>
        <taxon>Hyphomicrobiales</taxon>
        <taxon>Nitrobacteraceae</taxon>
        <taxon>Rhodoplanes</taxon>
    </lineage>
</organism>
<reference evidence="2" key="2">
    <citation type="submission" date="2023-02" db="EMBL/GenBank/DDBJ databases">
        <authorList>
            <person name="Rayyan A."/>
            <person name="Meyer T."/>
            <person name="Kyndt J.A."/>
        </authorList>
    </citation>
    <scope>NUCLEOTIDE SEQUENCE</scope>
    <source>
        <strain evidence="2">DSM 9987</strain>
    </source>
</reference>
<dbReference type="Proteomes" id="UP001165652">
    <property type="component" value="Unassembled WGS sequence"/>
</dbReference>
<keyword evidence="3" id="KW-1185">Reference proteome</keyword>
<feature type="transmembrane region" description="Helical" evidence="1">
    <location>
        <begin position="135"/>
        <end position="159"/>
    </location>
</feature>
<evidence type="ECO:0000313" key="2">
    <source>
        <dbReference type="EMBL" id="MDC7788145.1"/>
    </source>
</evidence>
<feature type="transmembrane region" description="Helical" evidence="1">
    <location>
        <begin position="185"/>
        <end position="206"/>
    </location>
</feature>
<gene>
    <name evidence="2" type="ORF">PQJ73_20850</name>
</gene>
<accession>A0ABT5JEN4</accession>
<evidence type="ECO:0000313" key="3">
    <source>
        <dbReference type="Proteomes" id="UP001165652"/>
    </source>
</evidence>
<keyword evidence="1" id="KW-1133">Transmembrane helix</keyword>
<keyword evidence="1" id="KW-0812">Transmembrane</keyword>
<feature type="transmembrane region" description="Helical" evidence="1">
    <location>
        <begin position="335"/>
        <end position="354"/>
    </location>
</feature>
<evidence type="ECO:0000256" key="1">
    <source>
        <dbReference type="SAM" id="Phobius"/>
    </source>
</evidence>
<comment type="caution">
    <text evidence="2">The sequence shown here is derived from an EMBL/GenBank/DDBJ whole genome shotgun (WGS) entry which is preliminary data.</text>
</comment>
<dbReference type="PANTHER" id="PTHR34219:SF8">
    <property type="entry name" value="PEPSY DOMAIN-CONTAINING PROTEIN"/>
    <property type="match status" value="1"/>
</dbReference>
<dbReference type="EMBL" id="JAQQLI010000038">
    <property type="protein sequence ID" value="MDC7788145.1"/>
    <property type="molecule type" value="Genomic_DNA"/>
</dbReference>
<dbReference type="PANTHER" id="PTHR34219">
    <property type="entry name" value="IRON-REGULATED INNER MEMBRANE PROTEIN-RELATED"/>
    <property type="match status" value="1"/>
</dbReference>
<protein>
    <submittedName>
        <fullName evidence="2">PepSY-associated TM helix domain-containing protein</fullName>
    </submittedName>
</protein>
<name>A0ABT5JEN4_RHOTP</name>
<proteinExistence type="predicted"/>
<dbReference type="Pfam" id="PF03929">
    <property type="entry name" value="PepSY_TM"/>
    <property type="match status" value="1"/>
</dbReference>
<dbReference type="InterPro" id="IPR005625">
    <property type="entry name" value="PepSY-ass_TM"/>
</dbReference>